<dbReference type="AlphaFoldDB" id="A0A450SH10"/>
<gene>
    <name evidence="1" type="ORF">BECKFM1743C_GA0114222_1010813</name>
</gene>
<evidence type="ECO:0000313" key="1">
    <source>
        <dbReference type="EMBL" id="VFJ52426.1"/>
    </source>
</evidence>
<reference evidence="1" key="1">
    <citation type="submission" date="2019-02" db="EMBL/GenBank/DDBJ databases">
        <authorList>
            <person name="Gruber-Vodicka R. H."/>
            <person name="Seah K. B. B."/>
        </authorList>
    </citation>
    <scope>NUCLEOTIDE SEQUENCE</scope>
    <source>
        <strain evidence="1">BECK_BZ165</strain>
    </source>
</reference>
<accession>A0A450SH10</accession>
<dbReference type="EMBL" id="CAADFA010000108">
    <property type="protein sequence ID" value="VFJ52426.1"/>
    <property type="molecule type" value="Genomic_DNA"/>
</dbReference>
<organism evidence="1">
    <name type="scientific">Candidatus Kentrum sp. FM</name>
    <dbReference type="NCBI Taxonomy" id="2126340"/>
    <lineage>
        <taxon>Bacteria</taxon>
        <taxon>Pseudomonadati</taxon>
        <taxon>Pseudomonadota</taxon>
        <taxon>Gammaproteobacteria</taxon>
        <taxon>Candidatus Kentrum</taxon>
    </lineage>
</organism>
<proteinExistence type="predicted"/>
<name>A0A450SH10_9GAMM</name>
<sequence length="60" mass="6994">MSGKEPNNAPETTYKTDWESLAAMMDKEFDYFEIGPLPETFFERARIRRPQPQVTRKGAI</sequence>
<protein>
    <submittedName>
        <fullName evidence="1">Uncharacterized protein</fullName>
    </submittedName>
</protein>